<accession>A0A8A2VDC3</accession>
<organism evidence="2 3">
    <name type="scientific">Haloterrigena alkaliphila</name>
    <dbReference type="NCBI Taxonomy" id="2816475"/>
    <lineage>
        <taxon>Archaea</taxon>
        <taxon>Methanobacteriati</taxon>
        <taxon>Methanobacteriota</taxon>
        <taxon>Stenosarchaea group</taxon>
        <taxon>Halobacteria</taxon>
        <taxon>Halobacteriales</taxon>
        <taxon>Natrialbaceae</taxon>
        <taxon>Haloterrigena</taxon>
    </lineage>
</organism>
<dbReference type="SUPFAM" id="SSF141673">
    <property type="entry name" value="MOSC N-terminal domain-like"/>
    <property type="match status" value="1"/>
</dbReference>
<keyword evidence="3" id="KW-1185">Reference proteome</keyword>
<gene>
    <name evidence="2" type="ORF">J0X25_15130</name>
</gene>
<dbReference type="PROSITE" id="PS51340">
    <property type="entry name" value="MOSC"/>
    <property type="match status" value="1"/>
</dbReference>
<evidence type="ECO:0000313" key="2">
    <source>
        <dbReference type="EMBL" id="QSW98710.1"/>
    </source>
</evidence>
<name>A0A8A2VDC3_9EURY</name>
<evidence type="ECO:0000313" key="3">
    <source>
        <dbReference type="Proteomes" id="UP000663203"/>
    </source>
</evidence>
<dbReference type="KEGG" id="hakz:J0X25_15130"/>
<sequence length="275" mass="30271">MVRLERIRVHPVAALDGTSVQAVDLDGSGLAWDRRYAIVDRPPGSGSDDGFGAQYVDRNRERRIHDLETDYDLDRETVSVRESGADETHTFHLELDRDCFASWLSDYLGYPVELVRLDEASLPGDAASPEATIVGDATLERVASWVDGLDVEALCRRLRPNLVVGDAPAFWEDRLYDASERVVPVDIGSATLLGIGPCPVPPDDADIGRESDRFREMIAERRQATLPEWAHEARFDHYARLTAEALVSDSSRGETLSVGDTVSVGRAVTVPDPAD</sequence>
<dbReference type="GO" id="GO:0030170">
    <property type="term" value="F:pyridoxal phosphate binding"/>
    <property type="evidence" value="ECO:0007669"/>
    <property type="project" value="InterPro"/>
</dbReference>
<dbReference type="GO" id="GO:0003824">
    <property type="term" value="F:catalytic activity"/>
    <property type="evidence" value="ECO:0007669"/>
    <property type="project" value="InterPro"/>
</dbReference>
<dbReference type="RefSeq" id="WP_207288320.1">
    <property type="nucleotide sequence ID" value="NZ_CP071462.1"/>
</dbReference>
<protein>
    <submittedName>
        <fullName evidence="2">MOSC N-terminal beta barrel domain-containing protein</fullName>
    </submittedName>
</protein>
<feature type="domain" description="MOSC" evidence="1">
    <location>
        <begin position="80"/>
        <end position="265"/>
    </location>
</feature>
<dbReference type="EMBL" id="CP071462">
    <property type="protein sequence ID" value="QSW98710.1"/>
    <property type="molecule type" value="Genomic_DNA"/>
</dbReference>
<dbReference type="Pfam" id="PF03476">
    <property type="entry name" value="MOSC_N"/>
    <property type="match status" value="1"/>
</dbReference>
<dbReference type="AlphaFoldDB" id="A0A8A2VDC3"/>
<dbReference type="InterPro" id="IPR005302">
    <property type="entry name" value="MoCF_Sase_C"/>
</dbReference>
<reference evidence="2 3" key="1">
    <citation type="submission" date="2021-03" db="EMBL/GenBank/DDBJ databases">
        <title>Haloterrigena longa sp. nov. and Haloterrigena limicola sp. nov., extremely halophilic archaea isolated from a salt lake.</title>
        <authorList>
            <person name="Henglin C."/>
        </authorList>
    </citation>
    <scope>NUCLEOTIDE SEQUENCE [LARGE SCALE GENOMIC DNA]</scope>
    <source>
        <strain evidence="2 3">KZCA68</strain>
    </source>
</reference>
<proteinExistence type="predicted"/>
<dbReference type="GO" id="GO:0030151">
    <property type="term" value="F:molybdenum ion binding"/>
    <property type="evidence" value="ECO:0007669"/>
    <property type="project" value="InterPro"/>
</dbReference>
<evidence type="ECO:0000259" key="1">
    <source>
        <dbReference type="PROSITE" id="PS51340"/>
    </source>
</evidence>
<dbReference type="InterPro" id="IPR005303">
    <property type="entry name" value="MOCOS_middle"/>
</dbReference>
<dbReference type="Proteomes" id="UP000663203">
    <property type="component" value="Chromosome"/>
</dbReference>
<dbReference type="GeneID" id="63188665"/>